<reference evidence="1 2" key="1">
    <citation type="submission" date="2018-10" db="EMBL/GenBank/DDBJ databases">
        <title>Genomic Encyclopedia of Archaeal and Bacterial Type Strains, Phase II (KMG-II): from individual species to whole genera.</title>
        <authorList>
            <person name="Goeker M."/>
        </authorList>
    </citation>
    <scope>NUCLEOTIDE SEQUENCE [LARGE SCALE GENOMIC DNA]</scope>
    <source>
        <strain evidence="1 2">DSM 29466</strain>
    </source>
</reference>
<dbReference type="EMBL" id="RCCE01000002">
    <property type="protein sequence ID" value="RLJ59109.1"/>
    <property type="molecule type" value="Genomic_DNA"/>
</dbReference>
<dbReference type="Proteomes" id="UP000269157">
    <property type="component" value="Unassembled WGS sequence"/>
</dbReference>
<accession>A0A497X331</accession>
<evidence type="ECO:0000313" key="2">
    <source>
        <dbReference type="Proteomes" id="UP000269157"/>
    </source>
</evidence>
<protein>
    <submittedName>
        <fullName evidence="1">Uncharacterized protein</fullName>
    </submittedName>
</protein>
<dbReference type="OrthoDB" id="9788772at2"/>
<proteinExistence type="predicted"/>
<evidence type="ECO:0000313" key="1">
    <source>
        <dbReference type="EMBL" id="RLJ59109.1"/>
    </source>
</evidence>
<keyword evidence="2" id="KW-1185">Reference proteome</keyword>
<dbReference type="AlphaFoldDB" id="A0A497X331"/>
<sequence length="132" mass="14815">MTKDTFNGDFHKAVTQLIQHHDNITPWNTYDLMPEEGGLDTSSIKFYECGNGKPLVHHTAPRRGGLWIRSIDMHEDAYVGEGMNPLADDPARAAMAPASHILKLPAMQEGRLMSYDGRDLWRVVDIIRELAG</sequence>
<gene>
    <name evidence="1" type="ORF">BCF46_1253</name>
</gene>
<name>A0A497X331_9RHOB</name>
<dbReference type="RefSeq" id="WP_121022812.1">
    <property type="nucleotide sequence ID" value="NZ_RCCE01000002.1"/>
</dbReference>
<organism evidence="1 2">
    <name type="scientific">Litoreibacter meonggei</name>
    <dbReference type="NCBI Taxonomy" id="1049199"/>
    <lineage>
        <taxon>Bacteria</taxon>
        <taxon>Pseudomonadati</taxon>
        <taxon>Pseudomonadota</taxon>
        <taxon>Alphaproteobacteria</taxon>
        <taxon>Rhodobacterales</taxon>
        <taxon>Roseobacteraceae</taxon>
        <taxon>Litoreibacter</taxon>
    </lineage>
</organism>
<comment type="caution">
    <text evidence="1">The sequence shown here is derived from an EMBL/GenBank/DDBJ whole genome shotgun (WGS) entry which is preliminary data.</text>
</comment>